<evidence type="ECO:0000256" key="1">
    <source>
        <dbReference type="SAM" id="MobiDB-lite"/>
    </source>
</evidence>
<reference evidence="2 3" key="1">
    <citation type="journal article" date="2020" name="Genome Biol. Evol.">
        <title>Comparative genomics of Sclerotiniaceae.</title>
        <authorList>
            <person name="Valero Jimenez C.A."/>
            <person name="Steentjes M."/>
            <person name="Scholten O.E."/>
            <person name="Van Kan J.A.L."/>
        </authorList>
    </citation>
    <scope>NUCLEOTIDE SEQUENCE [LARGE SCALE GENOMIC DNA]</scope>
    <source>
        <strain evidence="2 3">MUCL 94</strain>
    </source>
</reference>
<dbReference type="AlphaFoldDB" id="A0A9P5IZT3"/>
<dbReference type="Proteomes" id="UP000710849">
    <property type="component" value="Unassembled WGS sequence"/>
</dbReference>
<dbReference type="RefSeq" id="XP_038737930.1">
    <property type="nucleotide sequence ID" value="XM_038870569.1"/>
</dbReference>
<dbReference type="EMBL" id="RCSW01000001">
    <property type="protein sequence ID" value="KAF7954800.1"/>
    <property type="molecule type" value="Genomic_DNA"/>
</dbReference>
<proteinExistence type="predicted"/>
<feature type="compositionally biased region" description="Basic and acidic residues" evidence="1">
    <location>
        <begin position="241"/>
        <end position="263"/>
    </location>
</feature>
<accession>A0A9P5IZT3</accession>
<feature type="region of interest" description="Disordered" evidence="1">
    <location>
        <begin position="240"/>
        <end position="282"/>
    </location>
</feature>
<dbReference type="GeneID" id="62143648"/>
<comment type="caution">
    <text evidence="2">The sequence shown here is derived from an EMBL/GenBank/DDBJ whole genome shotgun (WGS) entry which is preliminary data.</text>
</comment>
<name>A0A9P5IZT3_9HELO</name>
<evidence type="ECO:0000313" key="2">
    <source>
        <dbReference type="EMBL" id="KAF7954800.1"/>
    </source>
</evidence>
<gene>
    <name evidence="2" type="ORF">EAE97_000059</name>
</gene>
<sequence>MCIYIITHHACPHTSLLLQERCPGSLSRRMSSGGGRYESPPCRFDRERFERWKREAEGLETDETLATRERRDEGKWIKNGGRKLESEFRERWVEGLCVKCKAEKEGSRVLARKSSFAEIVKNLLSIDRELQVQRLSVHSASGRGKSGIPPVPPVPMIGKRRGMRSCPYTHSKYTPISVCPRAKERQKICPWETARFGIGAETGLAQVVEEKGSCEGCARGARKSRERVREQMVGMGIRRGRSYEGKGKGVENAETEVQRHVDDPQTLGKRSKDKYDGREHHYSSSYDVPAGWCDLGLEM</sequence>
<keyword evidence="3" id="KW-1185">Reference proteome</keyword>
<evidence type="ECO:0000313" key="3">
    <source>
        <dbReference type="Proteomes" id="UP000710849"/>
    </source>
</evidence>
<feature type="compositionally biased region" description="Basic and acidic residues" evidence="1">
    <location>
        <begin position="273"/>
        <end position="282"/>
    </location>
</feature>
<organism evidence="2 3">
    <name type="scientific">Botrytis byssoidea</name>
    <dbReference type="NCBI Taxonomy" id="139641"/>
    <lineage>
        <taxon>Eukaryota</taxon>
        <taxon>Fungi</taxon>
        <taxon>Dikarya</taxon>
        <taxon>Ascomycota</taxon>
        <taxon>Pezizomycotina</taxon>
        <taxon>Leotiomycetes</taxon>
        <taxon>Helotiales</taxon>
        <taxon>Sclerotiniaceae</taxon>
        <taxon>Botrytis</taxon>
    </lineage>
</organism>
<protein>
    <submittedName>
        <fullName evidence="2">Uncharacterized protein</fullName>
    </submittedName>
</protein>
<feature type="region of interest" description="Disordered" evidence="1">
    <location>
        <begin position="137"/>
        <end position="163"/>
    </location>
</feature>